<feature type="compositionally biased region" description="Basic and acidic residues" evidence="1">
    <location>
        <begin position="632"/>
        <end position="648"/>
    </location>
</feature>
<feature type="compositionally biased region" description="Basic and acidic residues" evidence="1">
    <location>
        <begin position="512"/>
        <end position="529"/>
    </location>
</feature>
<feature type="region of interest" description="Disordered" evidence="1">
    <location>
        <begin position="1400"/>
        <end position="1464"/>
    </location>
</feature>
<feature type="region of interest" description="Disordered" evidence="1">
    <location>
        <begin position="1802"/>
        <end position="1835"/>
    </location>
</feature>
<feature type="compositionally biased region" description="Polar residues" evidence="1">
    <location>
        <begin position="1496"/>
        <end position="1508"/>
    </location>
</feature>
<accession>T1I4G2</accession>
<dbReference type="EnsemblMetazoa" id="RPRC011181-RA">
    <property type="protein sequence ID" value="RPRC011181-PA"/>
    <property type="gene ID" value="RPRC011181"/>
</dbReference>
<name>T1I4G2_RHOPR</name>
<protein>
    <submittedName>
        <fullName evidence="2">Uncharacterized protein</fullName>
    </submittedName>
</protein>
<feature type="region of interest" description="Disordered" evidence="1">
    <location>
        <begin position="1481"/>
        <end position="1513"/>
    </location>
</feature>
<feature type="region of interest" description="Disordered" evidence="1">
    <location>
        <begin position="609"/>
        <end position="649"/>
    </location>
</feature>
<feature type="compositionally biased region" description="Polar residues" evidence="1">
    <location>
        <begin position="1803"/>
        <end position="1817"/>
    </location>
</feature>
<dbReference type="InParanoid" id="T1I4G2"/>
<keyword evidence="3" id="KW-1185">Reference proteome</keyword>
<feature type="region of interest" description="Disordered" evidence="1">
    <location>
        <begin position="1952"/>
        <end position="1991"/>
    </location>
</feature>
<evidence type="ECO:0000313" key="2">
    <source>
        <dbReference type="EnsemblMetazoa" id="RPRC011181-PA"/>
    </source>
</evidence>
<dbReference type="VEuPathDB" id="VectorBase:RPRC011181"/>
<dbReference type="EMBL" id="ACPB03017523">
    <property type="status" value="NOT_ANNOTATED_CDS"/>
    <property type="molecule type" value="Genomic_DNA"/>
</dbReference>
<feature type="region of interest" description="Disordered" evidence="1">
    <location>
        <begin position="1064"/>
        <end position="1088"/>
    </location>
</feature>
<feature type="region of interest" description="Disordered" evidence="1">
    <location>
        <begin position="1629"/>
        <end position="1671"/>
    </location>
</feature>
<feature type="compositionally biased region" description="Basic and acidic residues" evidence="1">
    <location>
        <begin position="1968"/>
        <end position="1979"/>
    </location>
</feature>
<reference evidence="2" key="1">
    <citation type="submission" date="2015-05" db="UniProtKB">
        <authorList>
            <consortium name="EnsemblMetazoa"/>
        </authorList>
    </citation>
    <scope>IDENTIFICATION</scope>
</reference>
<feature type="region of interest" description="Disordered" evidence="1">
    <location>
        <begin position="1743"/>
        <end position="1784"/>
    </location>
</feature>
<feature type="region of interest" description="Disordered" evidence="1">
    <location>
        <begin position="2218"/>
        <end position="2263"/>
    </location>
</feature>
<feature type="compositionally biased region" description="Basic and acidic residues" evidence="1">
    <location>
        <begin position="1427"/>
        <end position="1448"/>
    </location>
</feature>
<proteinExistence type="predicted"/>
<evidence type="ECO:0000256" key="1">
    <source>
        <dbReference type="SAM" id="MobiDB-lite"/>
    </source>
</evidence>
<feature type="region of interest" description="Disordered" evidence="1">
    <location>
        <begin position="1"/>
        <end position="22"/>
    </location>
</feature>
<feature type="compositionally biased region" description="Polar residues" evidence="1">
    <location>
        <begin position="2238"/>
        <end position="2263"/>
    </location>
</feature>
<feature type="compositionally biased region" description="Low complexity" evidence="1">
    <location>
        <begin position="2218"/>
        <end position="2237"/>
    </location>
</feature>
<feature type="region of interest" description="Disordered" evidence="1">
    <location>
        <begin position="511"/>
        <end position="550"/>
    </location>
</feature>
<sequence>MADKKKGILLRNSSGGKLSPPCEDLGSSVGVTSLNGTAEDATMLLKNTFSEGTQLPVINESFINQLKSGMDDSYLFPIFCTKSSRRKRNTNNSINSLNSSSLNQTFTKKSEELSGNSLDLTVNTSNNKVCEITNTNPFKRPRVKKNITSFALDSTQEENISFEDVSPKSKKVANPFKKNSKRKKFSVRFEKTFDSTDESIKLNDTTPADEDSISISNDSIKNEKVYQIQNPFKKPNKRKRYSLVCKLDTTEVGVDNEHSTAVSPQNIQDIVKQNPFKKANLRKFSLNATFNASDTSNSNLSNLIEKEIKNNVETQQLNQEVESATVKEKLSEEADKNVDKELRECVEKCSVNPAAQNNSINLAQLLETSSKVENLDIGSVTFKEVDIREESLPGLTGCKGAEINENNDEQILQDDESTPQISSMIATNNVSAVNNEHIVAESNSLSSHILSENLSEVKVVSTRNEANISNKGDVQTTSDNLLLSTEKQCPVVDVNNTSSIVLNASINSVCEKSGERKKETQSPIKKDNLPEIPVNGTCTPTQQKGEHDEAESCNSLVSQENIKKLALPKVANAEDTVEVSNEDRVQISPNRNLMALSEKQRPNGEVAVTRNNTSIPVSADPTELNRSNSAMPKEKKTEIQNRSKKENSLRFSLNTSYNLPDVSSINDFNQNDTGATQNSETQLNQLDSINVSKTVASETKCVNKEILSNRLGENVGKTSNDQVEKENNSFSTALLSSEDEKKHKITYEPMVDHVEDIIQLDENEGNVCSVNPITDLSRQRDATNIALNESYEAEKRLNPFKKIRKSKYSLGGQLGVNISLINHNETVAEDVEIAFKTIGSLSEDLETENKLNPFRNLRKRKYSLEGQFEHSTGNNEVAIKETTLSELAGQAGQNTVGLHKDNVDVNGIVIQTDEDHSKKSQEKSSGSDINTINPTCSLIEKYVVHVKSTTGARSSISENDSQQTTEMEIKDLCDKDLSNVERRIEGVTGNLEKNNIFRRQRNSRYSLVSQLDISEMHSKSESISSMAIKQDVQEFFLQTENPSSEKLVCNIMHVPVSQTLTSEVSEKVVSPEEESANDTAAKSYEDLEEASVELSPSFTISNPKESESLSISTSKVVNSKRNYSNSFSSLEEIRDYNDSKLEKSDTFQKNSSSNKLNKEVNGVQSETVQQISLEQPCKEKSIVIGKEVVKKTSLQRVNDMSLVTSNAYVRETCKSSSEISLGLDNHCSKLDNTSRLVDSQLNGFGKNEKGDELSVNVMTPNLDGIIGESRKNIANRQNKPNSLLNCSDSINNKDATVEKPQISVTFPDSNVVGIDDVLSAISAVEADEIATNNALTPSITLELDPSCILDDERDIFVSVKPENLSYPLKHTSADSFAKSEGISISVGSLLSENMMEFSKNVSQDDSKRHKNHLVITDKSQETKCPSLKKDEEVPRNKENKTAYSKEENCNNQETSLQNEKDISHIPNSKDISLKCINSEPKSQSLPIETSDDKLMPTNNQNLSNNSGTAGEGQTKRSQYHIDEAHLEVGTNKIVLVHKSHSVEETIPESTFQSKQPHLSSDDVDNLTMSTVTTVAEVHCSKESDPKQKIECSTNNVARLTKVRRNVMLPIVTKETNSSSSIVTNVNKNKVKRKHSNKEKEIEIHKEDEGRTKSNESLPIAPHKQSPKDKVKNIHIEDNVSLTHRSMPEIGSEMQENIHVKPQLKVTEPEIPRNEEKSEVDAADVPVVSESKKNISGVTVNLTDMLPTPPPSNVQNSDALSVNQSPQSSQTRTEKEPLMEDECFSNKSDDIGRFVRRKSPRIVGNTQNKSNDILNSYKNESKKHKDNNNLTTEEKNATSLKNITSNEDIRKEINYNIDVASAEDDEEANDVNNQPEENSVCTEVQKVESRNEAKISEQIECLENRLPNPLNTDEVSVAVRSTRKGSRNTSVSHTSIVKSNIEETNTSIVKSIAEEKNKQVENAPMQTPSRDKKSMTEQSKRNSNGKVKPLASFTTKGNSEEFGELSLSFDVSAISNDKLISTKRKKYKSTPLVQRATRSKKVLVSVAPQSENGLEKAVKEKVHDSVNDFEFVAPKLIPRKSSITAEKKTRRSVTFRPHSSLIPAQEISKTPDKSSSVNRRKLSGDSQTSLGRKNKNSQDQSYRRVSTNTSTKNSTKRLGNYSAAENKTNKDISYETSLEVSEITPRAPKQRKRLLFHSTPKNRVILIGTPSVTRKRIRLTGSEETSLSSSSLYTTTGTDAVQSDSYSPTTRTLRSSSKSQSNGNLISYDSHTCMATKITTATIHQSNLRSAIPCAQKESKYTSRGSVKPCNSEMVLEESSCFNRPHDDSFSTSYSDESDPVRANSVLEKSAIIVETEERSLRNGTLQMTLRSSRTTLQRSAVYTESQLSNITQTTFNENSLVPEKSLSLVCKFSKNKKRSDSIFGEVEKKKVISHNEPLPRLAKPAKWIKKELYTFLEKKLGSKYSLEKRYHSERLVLLLHNAVTNTLLGHPELSLQSLKEELIKYNICKTQLDYFTFLNLYTPLEFIKKVIPMGRAYSNEDFKHEVITVSCRLE</sequence>
<feature type="region of interest" description="Disordered" evidence="1">
    <location>
        <begin position="660"/>
        <end position="679"/>
    </location>
</feature>
<dbReference type="STRING" id="13249.T1I4G2"/>
<organism evidence="2 3">
    <name type="scientific">Rhodnius prolixus</name>
    <name type="common">Triatomid bug</name>
    <dbReference type="NCBI Taxonomy" id="13249"/>
    <lineage>
        <taxon>Eukaryota</taxon>
        <taxon>Metazoa</taxon>
        <taxon>Ecdysozoa</taxon>
        <taxon>Arthropoda</taxon>
        <taxon>Hexapoda</taxon>
        <taxon>Insecta</taxon>
        <taxon>Pterygota</taxon>
        <taxon>Neoptera</taxon>
        <taxon>Paraneoptera</taxon>
        <taxon>Hemiptera</taxon>
        <taxon>Heteroptera</taxon>
        <taxon>Panheteroptera</taxon>
        <taxon>Cimicomorpha</taxon>
        <taxon>Reduviidae</taxon>
        <taxon>Triatominae</taxon>
        <taxon>Rhodnius</taxon>
    </lineage>
</organism>
<dbReference type="Proteomes" id="UP000015103">
    <property type="component" value="Unassembled WGS sequence"/>
</dbReference>
<dbReference type="eggNOG" id="ENOG502SGAV">
    <property type="taxonomic scope" value="Eukaryota"/>
</dbReference>
<feature type="compositionally biased region" description="Polar residues" evidence="1">
    <location>
        <begin position="2123"/>
        <end position="2144"/>
    </location>
</feature>
<feature type="compositionally biased region" description="Basic and acidic residues" evidence="1">
    <location>
        <begin position="1637"/>
        <end position="1653"/>
    </location>
</feature>
<dbReference type="OMA" id="KESCVEA"/>
<feature type="region of interest" description="Disordered" evidence="1">
    <location>
        <begin position="2081"/>
        <end position="2163"/>
    </location>
</feature>
<dbReference type="HOGENOM" id="CLU_228158_0_0_1"/>
<evidence type="ECO:0000313" key="3">
    <source>
        <dbReference type="Proteomes" id="UP000015103"/>
    </source>
</evidence>
<feature type="compositionally biased region" description="Polar residues" evidence="1">
    <location>
        <begin position="1752"/>
        <end position="1770"/>
    </location>
</feature>